<dbReference type="OrthoDB" id="49386at2759"/>
<dbReference type="InterPro" id="IPR025209">
    <property type="entry name" value="DUF4209"/>
</dbReference>
<keyword evidence="3" id="KW-1185">Reference proteome</keyword>
<dbReference type="EMBL" id="BDGG01000002">
    <property type="protein sequence ID" value="GAU92732.1"/>
    <property type="molecule type" value="Genomic_DNA"/>
</dbReference>
<sequence>MGPPSSLNLRNLAWHGFLSPEDIVPEWVVFIVIVLSSIRPFADLCSLGSEILQPRSSLQYKADMYPQHFQLYMNGLDMRSLGEDLFRAFQTAPVPVQSKPVWTRIAEEMVSNKSSWTALQLLLPQFETILRIVFARVNKQEFRVLTAEQDEFFTTFDEILAVNVGSEENGIRSVLGDKYLIFLLDLLIYPKGPRIRHRISHGEVDEQHCPIYLINAVIVAVIGVLAKVSSHEQSSSLDRIIQHYEPQFHPVDELRRKYQSFLSSLRTLEAWPTIAGYSRSIRTEEAFSAAFCAVDNGAGSSWFAMLGNTLRDCPFESLYRPASECPVTKLIHSIIDNADLSVVNIGEFLRIRHSTYVKDGSIPRQSESNYLSLIQLLPPLIQAWMETFLQTLWLFQRVQREPDHPEMARFLTWLRKTLQVWQNVGKLSASYRNDWPKVLSWLARLSPPPTRQFAQIPLLLLLPLL</sequence>
<dbReference type="InterPro" id="IPR039635">
    <property type="entry name" value="ERMARD"/>
</dbReference>
<dbReference type="AlphaFoldDB" id="A0A1D1UYE7"/>
<accession>A0A1D1UYE7</accession>
<dbReference type="Proteomes" id="UP000186922">
    <property type="component" value="Unassembled WGS sequence"/>
</dbReference>
<reference evidence="2 3" key="1">
    <citation type="journal article" date="2016" name="Nat. Commun.">
        <title>Extremotolerant tardigrade genome and improved radiotolerance of human cultured cells by tardigrade-unique protein.</title>
        <authorList>
            <person name="Hashimoto T."/>
            <person name="Horikawa D.D."/>
            <person name="Saito Y."/>
            <person name="Kuwahara H."/>
            <person name="Kozuka-Hata H."/>
            <person name="Shin-I T."/>
            <person name="Minakuchi Y."/>
            <person name="Ohishi K."/>
            <person name="Motoyama A."/>
            <person name="Aizu T."/>
            <person name="Enomoto A."/>
            <person name="Kondo K."/>
            <person name="Tanaka S."/>
            <person name="Hara Y."/>
            <person name="Koshikawa S."/>
            <person name="Sagara H."/>
            <person name="Miura T."/>
            <person name="Yokobori S."/>
            <person name="Miyagawa K."/>
            <person name="Suzuki Y."/>
            <person name="Kubo T."/>
            <person name="Oyama M."/>
            <person name="Kohara Y."/>
            <person name="Fujiyama A."/>
            <person name="Arakawa K."/>
            <person name="Katayama T."/>
            <person name="Toyoda A."/>
            <person name="Kunieda T."/>
        </authorList>
    </citation>
    <scope>NUCLEOTIDE SEQUENCE [LARGE SCALE GENOMIC DNA]</scope>
    <source>
        <strain evidence="2 3">YOKOZUNA-1</strain>
    </source>
</reference>
<dbReference type="PANTHER" id="PTHR31701">
    <property type="entry name" value="ENDOPLASMIC RETICULUM MEMBRANE-ASSOCIATED RNA DEGRADATION PROTEIN"/>
    <property type="match status" value="1"/>
</dbReference>
<evidence type="ECO:0000259" key="1">
    <source>
        <dbReference type="Pfam" id="PF13910"/>
    </source>
</evidence>
<protein>
    <recommendedName>
        <fullName evidence="1">DUF4209 domain-containing protein</fullName>
    </recommendedName>
</protein>
<dbReference type="PANTHER" id="PTHR31701:SF2">
    <property type="entry name" value="ENDOPLASMIC RETICULUM MEMBRANE-ASSOCIATED RNA DEGRADATION PROTEIN"/>
    <property type="match status" value="1"/>
</dbReference>
<feature type="domain" description="DUF4209" evidence="1">
    <location>
        <begin position="1"/>
        <end position="37"/>
    </location>
</feature>
<comment type="caution">
    <text evidence="2">The sequence shown here is derived from an EMBL/GenBank/DDBJ whole genome shotgun (WGS) entry which is preliminary data.</text>
</comment>
<dbReference type="Pfam" id="PF13910">
    <property type="entry name" value="DUF4209"/>
    <property type="match status" value="1"/>
</dbReference>
<name>A0A1D1UYE7_RAMVA</name>
<organism evidence="2 3">
    <name type="scientific">Ramazzottius varieornatus</name>
    <name type="common">Water bear</name>
    <name type="synonym">Tardigrade</name>
    <dbReference type="NCBI Taxonomy" id="947166"/>
    <lineage>
        <taxon>Eukaryota</taxon>
        <taxon>Metazoa</taxon>
        <taxon>Ecdysozoa</taxon>
        <taxon>Tardigrada</taxon>
        <taxon>Eutardigrada</taxon>
        <taxon>Parachela</taxon>
        <taxon>Hypsibioidea</taxon>
        <taxon>Ramazzottiidae</taxon>
        <taxon>Ramazzottius</taxon>
    </lineage>
</organism>
<gene>
    <name evidence="2" type="primary">RvY_04778</name>
    <name evidence="2" type="synonym">RvY_04778.1</name>
    <name evidence="2" type="ORF">RvY_04778-1</name>
</gene>
<evidence type="ECO:0000313" key="3">
    <source>
        <dbReference type="Proteomes" id="UP000186922"/>
    </source>
</evidence>
<proteinExistence type="predicted"/>
<evidence type="ECO:0000313" key="2">
    <source>
        <dbReference type="EMBL" id="GAU92732.1"/>
    </source>
</evidence>
<dbReference type="STRING" id="947166.A0A1D1UYE7"/>